<proteinExistence type="predicted"/>
<feature type="transmembrane region" description="Helical" evidence="1">
    <location>
        <begin position="70"/>
        <end position="91"/>
    </location>
</feature>
<accession>A0A0B2BUI6</accession>
<dbReference type="Proteomes" id="UP000230842">
    <property type="component" value="Unassembled WGS sequence"/>
</dbReference>
<evidence type="ECO:0000313" key="3">
    <source>
        <dbReference type="Proteomes" id="UP000230842"/>
    </source>
</evidence>
<sequence length="118" mass="12399">MASETGVRRIDVAGSATLTSEERAIQMAALRKVQRRVAAIIFFGITIHGVAGCLGAAYVIEGQGRHGDAIAMTLMSGVVAALTYTGVRLILGRPLLSALWIPIALTPTAIGLAWLLTR</sequence>
<keyword evidence="1" id="KW-1133">Transmembrane helix</keyword>
<keyword evidence="1" id="KW-0472">Membrane</keyword>
<evidence type="ECO:0008006" key="4">
    <source>
        <dbReference type="Google" id="ProtNLM"/>
    </source>
</evidence>
<feature type="transmembrane region" description="Helical" evidence="1">
    <location>
        <begin position="98"/>
        <end position="116"/>
    </location>
</feature>
<evidence type="ECO:0000256" key="1">
    <source>
        <dbReference type="SAM" id="Phobius"/>
    </source>
</evidence>
<dbReference type="RefSeq" id="WP_039340841.1">
    <property type="nucleotide sequence ID" value="NZ_PGEZ01000001.1"/>
</dbReference>
<keyword evidence="3" id="KW-1185">Reference proteome</keyword>
<comment type="caution">
    <text evidence="2">The sequence shown here is derived from an EMBL/GenBank/DDBJ whole genome shotgun (WGS) entry which is preliminary data.</text>
</comment>
<dbReference type="EMBL" id="PGEZ01000001">
    <property type="protein sequence ID" value="PJJ57047.1"/>
    <property type="molecule type" value="Genomic_DNA"/>
</dbReference>
<gene>
    <name evidence="2" type="ORF">CLV56_1267</name>
</gene>
<evidence type="ECO:0000313" key="2">
    <source>
        <dbReference type="EMBL" id="PJJ57047.1"/>
    </source>
</evidence>
<feature type="transmembrane region" description="Helical" evidence="1">
    <location>
        <begin position="37"/>
        <end position="58"/>
    </location>
</feature>
<organism evidence="2 3">
    <name type="scientific">Mumia flava</name>
    <dbReference type="NCBI Taxonomy" id="1348852"/>
    <lineage>
        <taxon>Bacteria</taxon>
        <taxon>Bacillati</taxon>
        <taxon>Actinomycetota</taxon>
        <taxon>Actinomycetes</taxon>
        <taxon>Propionibacteriales</taxon>
        <taxon>Nocardioidaceae</taxon>
        <taxon>Mumia</taxon>
    </lineage>
</organism>
<protein>
    <recommendedName>
        <fullName evidence="4">Transmembrane protein</fullName>
    </recommendedName>
</protein>
<reference evidence="2 3" key="1">
    <citation type="submission" date="2017-11" db="EMBL/GenBank/DDBJ databases">
        <title>Genomic Encyclopedia of Archaeal and Bacterial Type Strains, Phase II (KMG-II): From Individual Species to Whole Genera.</title>
        <authorList>
            <person name="Goeker M."/>
        </authorList>
    </citation>
    <scope>NUCLEOTIDE SEQUENCE [LARGE SCALE GENOMIC DNA]</scope>
    <source>
        <strain evidence="2 3">DSM 27763</strain>
    </source>
</reference>
<dbReference type="AlphaFoldDB" id="A0A0B2BUI6"/>
<keyword evidence="1" id="KW-0812">Transmembrane</keyword>
<dbReference type="OrthoDB" id="3748372at2"/>
<name>A0A0B2BUI6_9ACTN</name>